<dbReference type="Proteomes" id="UP000078542">
    <property type="component" value="Unassembled WGS sequence"/>
</dbReference>
<proteinExistence type="predicted"/>
<gene>
    <name evidence="1" type="ORF">ALC62_00999</name>
</gene>
<protein>
    <submittedName>
        <fullName evidence="1">Uncharacterized protein</fullName>
    </submittedName>
</protein>
<accession>A0A151IPR4</accession>
<evidence type="ECO:0000313" key="2">
    <source>
        <dbReference type="Proteomes" id="UP000078542"/>
    </source>
</evidence>
<dbReference type="EMBL" id="KQ976821">
    <property type="protein sequence ID" value="KYN08021.1"/>
    <property type="molecule type" value="Genomic_DNA"/>
</dbReference>
<organism evidence="1 2">
    <name type="scientific">Cyphomyrmex costatus</name>
    <dbReference type="NCBI Taxonomy" id="456900"/>
    <lineage>
        <taxon>Eukaryota</taxon>
        <taxon>Metazoa</taxon>
        <taxon>Ecdysozoa</taxon>
        <taxon>Arthropoda</taxon>
        <taxon>Hexapoda</taxon>
        <taxon>Insecta</taxon>
        <taxon>Pterygota</taxon>
        <taxon>Neoptera</taxon>
        <taxon>Endopterygota</taxon>
        <taxon>Hymenoptera</taxon>
        <taxon>Apocrita</taxon>
        <taxon>Aculeata</taxon>
        <taxon>Formicoidea</taxon>
        <taxon>Formicidae</taxon>
        <taxon>Myrmicinae</taxon>
        <taxon>Cyphomyrmex</taxon>
    </lineage>
</organism>
<dbReference type="PANTHER" id="PTHR33480:SF1">
    <property type="entry name" value="TYR RECOMBINASE DOMAIN-CONTAINING PROTEIN"/>
    <property type="match status" value="1"/>
</dbReference>
<dbReference type="STRING" id="456900.A0A151IPR4"/>
<keyword evidence="2" id="KW-1185">Reference proteome</keyword>
<name>A0A151IPR4_9HYME</name>
<dbReference type="AlphaFoldDB" id="A0A151IPR4"/>
<dbReference type="PANTHER" id="PTHR33480">
    <property type="entry name" value="SET DOMAIN-CONTAINING PROTEIN-RELATED"/>
    <property type="match status" value="1"/>
</dbReference>
<sequence>MIFPFDNNINRSDDANISTNYNNNNNITLSCNNDVNNITASTHTTNVSEQFGKKKIIETIRKKGNFIYNTDPSVNTGQLIVCRRPSKESRKTVQHFTCCANCKGWFTKNNIRHHFKQCTNILKGDRNVQILGRAVMGRIHECASETVRKFLFPVLREDNITRSIRYDKLLITYANKLCIKYTHQQQDMIRVRLRLLGRFLIAVKEYNPKVTEFFDIYDPSVYDDCLKVVNKIANFNYITKKYSVPTIASNIGTYLKHVGSLLITECTKTSNKEKQESTENFLKIKQEDYRKMKTTKIEPIKIKTIT</sequence>
<evidence type="ECO:0000313" key="1">
    <source>
        <dbReference type="EMBL" id="KYN08021.1"/>
    </source>
</evidence>
<reference evidence="1 2" key="1">
    <citation type="submission" date="2016-03" db="EMBL/GenBank/DDBJ databases">
        <title>Cyphomyrmex costatus WGS genome.</title>
        <authorList>
            <person name="Nygaard S."/>
            <person name="Hu H."/>
            <person name="Boomsma J."/>
            <person name="Zhang G."/>
        </authorList>
    </citation>
    <scope>NUCLEOTIDE SEQUENCE [LARGE SCALE GENOMIC DNA]</scope>
    <source>
        <strain evidence="1">MS0001</strain>
        <tissue evidence="1">Whole body</tissue>
    </source>
</reference>